<keyword evidence="1" id="KW-1133">Transmembrane helix</keyword>
<organism evidence="2 3">
    <name type="scientific">Candidatus Finniella inopinata</name>
    <dbReference type="NCBI Taxonomy" id="1696036"/>
    <lineage>
        <taxon>Bacteria</taxon>
        <taxon>Pseudomonadati</taxon>
        <taxon>Pseudomonadota</taxon>
        <taxon>Alphaproteobacteria</taxon>
        <taxon>Holosporales</taxon>
        <taxon>Candidatus Paracaedibacteraceae</taxon>
        <taxon>Candidatus Finniella</taxon>
    </lineage>
</organism>
<evidence type="ECO:0000256" key="1">
    <source>
        <dbReference type="SAM" id="Phobius"/>
    </source>
</evidence>
<dbReference type="OrthoDB" id="8493387at2"/>
<gene>
    <name evidence="2" type="ORF">EQU50_08225</name>
</gene>
<keyword evidence="1" id="KW-0812">Transmembrane</keyword>
<evidence type="ECO:0000313" key="3">
    <source>
        <dbReference type="Proteomes" id="UP000293550"/>
    </source>
</evidence>
<dbReference type="RefSeq" id="WP_130154642.1">
    <property type="nucleotide sequence ID" value="NZ_SCFB01000026.1"/>
</dbReference>
<comment type="caution">
    <text evidence="2">The sequence shown here is derived from an EMBL/GenBank/DDBJ whole genome shotgun (WGS) entry which is preliminary data.</text>
</comment>
<keyword evidence="3" id="KW-1185">Reference proteome</keyword>
<dbReference type="EMBL" id="SCFB01000026">
    <property type="protein sequence ID" value="RZI45112.1"/>
    <property type="molecule type" value="Genomic_DNA"/>
</dbReference>
<sequence length="351" mass="40418">MFFKTLLIKKSSYFLCFFYLILGLSVVHHYEAIAKDDVDDITETLEKTKISKHVNLTRTFKDNPLVHYTQQLVVKKETLNLHRGETAKPILYVAKASSKDNSKTHLLAQGVCMSNETIWTDILTTKLFPEVSKSQNKTMDWVSEKSETKPNKTHFIRKPQTKYFGGHAEPQLISDIEDQFMKNSDAVVSMFIPPPNNKEDIYICGLEVFGPYDMCDDYNGNGKNKYNCVGKLLDFRKCHQNGQRSISKAIQEKLKGKFKGSKEDAFVVIYHTQSPYDKVDTYKAEDEDYRYGLSFSFDKCSFSRSKDFDDTYQLSQSKSLSTEPDVLYGYIHQLGDKAALYQTTSKRFCFC</sequence>
<dbReference type="Proteomes" id="UP000293550">
    <property type="component" value="Unassembled WGS sequence"/>
</dbReference>
<accession>A0A4Q7DEN8</accession>
<feature type="transmembrane region" description="Helical" evidence="1">
    <location>
        <begin position="12"/>
        <end position="30"/>
    </location>
</feature>
<proteinExistence type="predicted"/>
<protein>
    <submittedName>
        <fullName evidence="2">Uncharacterized protein</fullName>
    </submittedName>
</protein>
<reference evidence="2 3" key="1">
    <citation type="submission" date="2018-10" db="EMBL/GenBank/DDBJ databases">
        <title>An updated phylogeny of the Alphaproteobacteria reveals that the parasitic Rickettsiales and Holosporales have independent origins.</title>
        <authorList>
            <person name="Munoz-Gomez S.A."/>
            <person name="Hess S."/>
            <person name="Burger G."/>
            <person name="Lang B.F."/>
            <person name="Susko E."/>
            <person name="Slamovits C.H."/>
            <person name="Roger A.J."/>
        </authorList>
    </citation>
    <scope>NUCLEOTIDE SEQUENCE [LARGE SCALE GENOMIC DNA]</scope>
    <source>
        <strain evidence="2">HOLO01</strain>
    </source>
</reference>
<name>A0A4Q7DEN8_9PROT</name>
<keyword evidence="1" id="KW-0472">Membrane</keyword>
<dbReference type="AlphaFoldDB" id="A0A4Q7DEN8"/>
<evidence type="ECO:0000313" key="2">
    <source>
        <dbReference type="EMBL" id="RZI45112.1"/>
    </source>
</evidence>